<dbReference type="InterPro" id="IPR001296">
    <property type="entry name" value="Glyco_trans_1"/>
</dbReference>
<dbReference type="Proteomes" id="UP000533900">
    <property type="component" value="Unassembled WGS sequence"/>
</dbReference>
<keyword evidence="4" id="KW-1185">Reference proteome</keyword>
<dbReference type="Gene3D" id="3.40.50.2000">
    <property type="entry name" value="Glycogen Phosphorylase B"/>
    <property type="match status" value="2"/>
</dbReference>
<dbReference type="PANTHER" id="PTHR12526">
    <property type="entry name" value="GLYCOSYLTRANSFERASE"/>
    <property type="match status" value="1"/>
</dbReference>
<dbReference type="Pfam" id="PF00534">
    <property type="entry name" value="Glycos_transf_1"/>
    <property type="match status" value="1"/>
</dbReference>
<feature type="domain" description="Glycosyltransferase subfamily 4-like N-terminal" evidence="2">
    <location>
        <begin position="18"/>
        <end position="176"/>
    </location>
</feature>
<dbReference type="GO" id="GO:0016757">
    <property type="term" value="F:glycosyltransferase activity"/>
    <property type="evidence" value="ECO:0007669"/>
    <property type="project" value="InterPro"/>
</dbReference>
<feature type="domain" description="Glycosyl transferase family 1" evidence="1">
    <location>
        <begin position="189"/>
        <end position="322"/>
    </location>
</feature>
<keyword evidence="3" id="KW-0808">Transferase</keyword>
<dbReference type="EMBL" id="JACLCP010000002">
    <property type="protein sequence ID" value="MBC2844987.1"/>
    <property type="molecule type" value="Genomic_DNA"/>
</dbReference>
<name>A0A842IUE4_9FLAO</name>
<dbReference type="AlphaFoldDB" id="A0A842IUE4"/>
<accession>A0A842IUE4</accession>
<dbReference type="InterPro" id="IPR028098">
    <property type="entry name" value="Glyco_trans_4-like_N"/>
</dbReference>
<evidence type="ECO:0000259" key="2">
    <source>
        <dbReference type="Pfam" id="PF13439"/>
    </source>
</evidence>
<evidence type="ECO:0000313" key="4">
    <source>
        <dbReference type="Proteomes" id="UP000533900"/>
    </source>
</evidence>
<protein>
    <submittedName>
        <fullName evidence="3">Glycosyltransferase</fullName>
    </submittedName>
</protein>
<evidence type="ECO:0000313" key="3">
    <source>
        <dbReference type="EMBL" id="MBC2844987.1"/>
    </source>
</evidence>
<dbReference type="SUPFAM" id="SSF53756">
    <property type="entry name" value="UDP-Glycosyltransferase/glycogen phosphorylase"/>
    <property type="match status" value="1"/>
</dbReference>
<reference evidence="3" key="1">
    <citation type="submission" date="2020-08" db="EMBL/GenBank/DDBJ databases">
        <title>Winogradskyella ouciana sp. nov., isolated from the hadal seawater of the Mariana Trench.</title>
        <authorList>
            <person name="He X."/>
        </authorList>
    </citation>
    <scope>NUCLEOTIDE SEQUENCE [LARGE SCALE GENOMIC DNA]</scope>
    <source>
        <strain evidence="3">KCTC 52348</strain>
    </source>
</reference>
<sequence>MNKEKIKVYFVLPTLFAGGAERVISFVSQNISKERFSVKLIIIGFEKDSKYKTNNISTIYLNKNRVADSIIPIYKILRKEKPDIVLSSISHLNSFMGLISIFFGKIKFIGRHATINKVAKNYRAKRKTLLPKLNSRLFIYGIQNLDMIICQSEDMKLDFLESYNYNVSDIRVIHNPLTKVDVIKNSNTNNIKKFITVGRLSKIKGQLRLLDVLAKLSYPFQFTIIGSGAYEQKIYDKINDLNLEEKVNHIKFTDKVHHELIKHDMFLQGSYSEGFPNALLESCSVGVPVIAFNAPGGTKEIITNGINGYIVENEQELLEKLNEEKDWDPKTVRDTVCEKFNSEKIIGEYENLFIGALNK</sequence>
<dbReference type="RefSeq" id="WP_185788708.1">
    <property type="nucleotide sequence ID" value="NZ_JACLCP010000002.1"/>
</dbReference>
<organism evidence="3 4">
    <name type="scientific">Winogradskyella flava</name>
    <dbReference type="NCBI Taxonomy" id="1884876"/>
    <lineage>
        <taxon>Bacteria</taxon>
        <taxon>Pseudomonadati</taxon>
        <taxon>Bacteroidota</taxon>
        <taxon>Flavobacteriia</taxon>
        <taxon>Flavobacteriales</taxon>
        <taxon>Flavobacteriaceae</taxon>
        <taxon>Winogradskyella</taxon>
    </lineage>
</organism>
<dbReference type="CDD" id="cd03811">
    <property type="entry name" value="GT4_GT28_WabH-like"/>
    <property type="match status" value="1"/>
</dbReference>
<gene>
    <name evidence="3" type="ORF">H7F21_07785</name>
</gene>
<dbReference type="PANTHER" id="PTHR12526:SF630">
    <property type="entry name" value="GLYCOSYLTRANSFERASE"/>
    <property type="match status" value="1"/>
</dbReference>
<comment type="caution">
    <text evidence="3">The sequence shown here is derived from an EMBL/GenBank/DDBJ whole genome shotgun (WGS) entry which is preliminary data.</text>
</comment>
<evidence type="ECO:0000259" key="1">
    <source>
        <dbReference type="Pfam" id="PF00534"/>
    </source>
</evidence>
<proteinExistence type="predicted"/>
<dbReference type="Pfam" id="PF13439">
    <property type="entry name" value="Glyco_transf_4"/>
    <property type="match status" value="1"/>
</dbReference>